<dbReference type="Pfam" id="PF00229">
    <property type="entry name" value="TNF"/>
    <property type="match status" value="1"/>
</dbReference>
<evidence type="ECO:0000313" key="4">
    <source>
        <dbReference type="RefSeq" id="XP_060037370.1"/>
    </source>
</evidence>
<dbReference type="InterPro" id="IPR006052">
    <property type="entry name" value="TNF_dom"/>
</dbReference>
<sequence>MQLLRSAVGTMAEEASPGCPLPRLSWARATAWGLGLCILVAITISLTCHQQPQEAPVKDIAELQLNHTAPRKDPRLHWQGDPALGRSFLHGLQLENGQLQVRRDGVYQLHIQVTLANCSSSPRTAGTPGATLNVGVCSPAPRGISLLRLRFDNGCTVASQRLVPLTLGDTLCTNLTLSLLPSPNADETFWGVRWVCPLPLHLPA</sequence>
<dbReference type="Proteomes" id="UP001652624">
    <property type="component" value="Chromosome 23"/>
</dbReference>
<dbReference type="InterPro" id="IPR042374">
    <property type="entry name" value="CD70"/>
</dbReference>
<dbReference type="Gene3D" id="2.60.120.40">
    <property type="match status" value="1"/>
</dbReference>
<dbReference type="InterPro" id="IPR008983">
    <property type="entry name" value="Tumour_necrosis_fac-like_dom"/>
</dbReference>
<proteinExistence type="inferred from homology"/>
<accession>A0ABM3WLC0</accession>
<evidence type="ECO:0000256" key="1">
    <source>
        <dbReference type="ARBA" id="ARBA00008670"/>
    </source>
</evidence>
<dbReference type="SUPFAM" id="SSF49842">
    <property type="entry name" value="TNF-like"/>
    <property type="match status" value="1"/>
</dbReference>
<dbReference type="GeneID" id="103128387"/>
<keyword evidence="3" id="KW-1185">Reference proteome</keyword>
<reference evidence="4" key="1">
    <citation type="submission" date="2025-08" db="UniProtKB">
        <authorList>
            <consortium name="RefSeq"/>
        </authorList>
    </citation>
    <scope>IDENTIFICATION</scope>
</reference>
<evidence type="ECO:0000313" key="3">
    <source>
        <dbReference type="Proteomes" id="UP001652624"/>
    </source>
</evidence>
<dbReference type="PANTHER" id="PTHR15152:SF0">
    <property type="entry name" value="CD70 ANTIGEN"/>
    <property type="match status" value="1"/>
</dbReference>
<protein>
    <submittedName>
        <fullName evidence="4">CD70 antigen</fullName>
    </submittedName>
</protein>
<comment type="similarity">
    <text evidence="1">Belongs to the tumor necrosis factor family.</text>
</comment>
<organism evidence="3 4">
    <name type="scientific">Erinaceus europaeus</name>
    <name type="common">Western European hedgehog</name>
    <dbReference type="NCBI Taxonomy" id="9365"/>
    <lineage>
        <taxon>Eukaryota</taxon>
        <taxon>Metazoa</taxon>
        <taxon>Chordata</taxon>
        <taxon>Craniata</taxon>
        <taxon>Vertebrata</taxon>
        <taxon>Euteleostomi</taxon>
        <taxon>Mammalia</taxon>
        <taxon>Eutheria</taxon>
        <taxon>Laurasiatheria</taxon>
        <taxon>Eulipotyphla</taxon>
        <taxon>Erinaceidae</taxon>
        <taxon>Erinaceinae</taxon>
        <taxon>Erinaceus</taxon>
    </lineage>
</organism>
<dbReference type="PANTHER" id="PTHR15152">
    <property type="entry name" value="CD70 ANTIGEN"/>
    <property type="match status" value="1"/>
</dbReference>
<evidence type="ECO:0000259" key="2">
    <source>
        <dbReference type="PROSITE" id="PS50049"/>
    </source>
</evidence>
<dbReference type="PROSITE" id="PS50049">
    <property type="entry name" value="THD_2"/>
    <property type="match status" value="1"/>
</dbReference>
<gene>
    <name evidence="4" type="primary">CD70</name>
</gene>
<name>A0ABM3WLC0_ERIEU</name>
<feature type="domain" description="THD" evidence="2">
    <location>
        <begin position="59"/>
        <end position="195"/>
    </location>
</feature>
<dbReference type="SMART" id="SM00207">
    <property type="entry name" value="TNF"/>
    <property type="match status" value="1"/>
</dbReference>
<dbReference type="RefSeq" id="XP_060037370.1">
    <property type="nucleotide sequence ID" value="XM_060181387.1"/>
</dbReference>